<dbReference type="AlphaFoldDB" id="A0A150IJ61"/>
<feature type="transmembrane region" description="Helical" evidence="1">
    <location>
        <begin position="201"/>
        <end position="222"/>
    </location>
</feature>
<dbReference type="Proteomes" id="UP000075578">
    <property type="component" value="Unassembled WGS sequence"/>
</dbReference>
<organism evidence="2 3">
    <name type="scientific">Candidatus Methanofastidiosum methylothiophilum</name>
    <dbReference type="NCBI Taxonomy" id="1705564"/>
    <lineage>
        <taxon>Archaea</taxon>
        <taxon>Methanobacteriati</taxon>
        <taxon>Methanobacteriota</taxon>
        <taxon>Stenosarchaea group</taxon>
        <taxon>Candidatus Methanofastidiosia</taxon>
        <taxon>Candidatus Methanofastidiosales</taxon>
        <taxon>Candidatus Methanofastidiosaceae</taxon>
        <taxon>Candidatus Methanofastidiosum</taxon>
    </lineage>
</organism>
<name>A0A150IJ61_9EURY</name>
<sequence>MRDSYRTKMIMVWLLTAVAIFSIFMVYGVGYSVYYTPTEIRNEGYVLVLKDTLIGKMYNYNAPIDTSSVMGNIYDYSEDMFNSLPGVDDVQAKIFARLVSIFGIPVDATIWLTRWFGDKYNGLNYYMDNEVFGAIIKDFNDFIMPVPYHKFFVQLALLGGVFGLIGGYIVTNMAQDKKKLLEDIHDKRLAYKPRLGEYVRVTDYVSVFLSGIISIASTIAMINHFTRWTLMATTVIHIILLANLKINSPFKIVDVRQKGKKPVIQTFEWRDGFARWRHIGLAIGGISFLYWVLYYEEAITNELLFSWMGALMYIMGAYLVFALAIRYVERLKVPGGRKHFSLKDYIPRPKIFRTLDDVAAKNIQRESKYAYDERTLKNLKKIKAKEEKTLEIKSKLAGSSIKKERNVISNSTRGRSIPKAPDNIRYVPPSEESYEKPTTKEDTMYIINQGKAMVMNWRKKGKRGRK</sequence>
<comment type="caution">
    <text evidence="2">The sequence shown here is derived from an EMBL/GenBank/DDBJ whole genome shotgun (WGS) entry which is preliminary data.</text>
</comment>
<proteinExistence type="predicted"/>
<accession>A0A150IJ61</accession>
<evidence type="ECO:0000313" key="2">
    <source>
        <dbReference type="EMBL" id="KYC45070.1"/>
    </source>
</evidence>
<feature type="transmembrane region" description="Helical" evidence="1">
    <location>
        <begin position="228"/>
        <end position="246"/>
    </location>
</feature>
<gene>
    <name evidence="2" type="ORF">AMQ74_01917</name>
</gene>
<evidence type="ECO:0000313" key="3">
    <source>
        <dbReference type="Proteomes" id="UP000075578"/>
    </source>
</evidence>
<dbReference type="EMBL" id="LNGD01000253">
    <property type="protein sequence ID" value="KYC45070.1"/>
    <property type="molecule type" value="Genomic_DNA"/>
</dbReference>
<protein>
    <submittedName>
        <fullName evidence="2">Uncharacterized protein</fullName>
    </submittedName>
</protein>
<keyword evidence="1" id="KW-0472">Membrane</keyword>
<feature type="transmembrane region" description="Helical" evidence="1">
    <location>
        <begin position="12"/>
        <end position="34"/>
    </location>
</feature>
<feature type="transmembrane region" description="Helical" evidence="1">
    <location>
        <begin position="276"/>
        <end position="293"/>
    </location>
</feature>
<keyword evidence="1" id="KW-0812">Transmembrane</keyword>
<reference evidence="2 3" key="1">
    <citation type="journal article" date="2016" name="ISME J.">
        <title>Chasing the elusive Euryarchaeota class WSA2: genomes reveal a uniquely fastidious methyl-reducing methanogen.</title>
        <authorList>
            <person name="Nobu M.K."/>
            <person name="Narihiro T."/>
            <person name="Kuroda K."/>
            <person name="Mei R."/>
            <person name="Liu W.T."/>
        </authorList>
    </citation>
    <scope>NUCLEOTIDE SEQUENCE [LARGE SCALE GENOMIC DNA]</scope>
    <source>
        <strain evidence="2">U1lsi0528_Bin089</strain>
    </source>
</reference>
<feature type="transmembrane region" description="Helical" evidence="1">
    <location>
        <begin position="151"/>
        <end position="170"/>
    </location>
</feature>
<keyword evidence="1" id="KW-1133">Transmembrane helix</keyword>
<evidence type="ECO:0000256" key="1">
    <source>
        <dbReference type="SAM" id="Phobius"/>
    </source>
</evidence>
<feature type="transmembrane region" description="Helical" evidence="1">
    <location>
        <begin position="305"/>
        <end position="328"/>
    </location>
</feature>